<name>A0A834TV30_9FABA</name>
<comment type="caution">
    <text evidence="2">The sequence shown here is derived from an EMBL/GenBank/DDBJ whole genome shotgun (WGS) entry which is preliminary data.</text>
</comment>
<dbReference type="PANTHER" id="PTHR33223:SF3">
    <property type="match status" value="1"/>
</dbReference>
<dbReference type="EMBL" id="JAAIUW010000006">
    <property type="protein sequence ID" value="KAF7826825.1"/>
    <property type="molecule type" value="Genomic_DNA"/>
</dbReference>
<dbReference type="Pfam" id="PF03732">
    <property type="entry name" value="Retrotrans_gag"/>
    <property type="match status" value="1"/>
</dbReference>
<reference evidence="2" key="1">
    <citation type="submission" date="2020-09" db="EMBL/GenBank/DDBJ databases">
        <title>Genome-Enabled Discovery of Anthraquinone Biosynthesis in Senna tora.</title>
        <authorList>
            <person name="Kang S.-H."/>
            <person name="Pandey R.P."/>
            <person name="Lee C.-M."/>
            <person name="Sim J.-S."/>
            <person name="Jeong J.-T."/>
            <person name="Choi B.-S."/>
            <person name="Jung M."/>
            <person name="Ginzburg D."/>
            <person name="Zhao K."/>
            <person name="Won S.Y."/>
            <person name="Oh T.-J."/>
            <person name="Yu Y."/>
            <person name="Kim N.-H."/>
            <person name="Lee O.R."/>
            <person name="Lee T.-H."/>
            <person name="Bashyal P."/>
            <person name="Kim T.-S."/>
            <person name="Lee W.-H."/>
            <person name="Kawkins C."/>
            <person name="Kim C.-K."/>
            <person name="Kim J.S."/>
            <person name="Ahn B.O."/>
            <person name="Rhee S.Y."/>
            <person name="Sohng J.K."/>
        </authorList>
    </citation>
    <scope>NUCLEOTIDE SEQUENCE</scope>
    <source>
        <tissue evidence="2">Leaf</tissue>
    </source>
</reference>
<protein>
    <recommendedName>
        <fullName evidence="1">Retrotransposon gag domain-containing protein</fullName>
    </recommendedName>
</protein>
<accession>A0A834TV30</accession>
<evidence type="ECO:0000313" key="3">
    <source>
        <dbReference type="Proteomes" id="UP000634136"/>
    </source>
</evidence>
<gene>
    <name evidence="2" type="ORF">G2W53_017989</name>
</gene>
<feature type="domain" description="Retrotransposon gag" evidence="1">
    <location>
        <begin position="77"/>
        <end position="169"/>
    </location>
</feature>
<proteinExistence type="predicted"/>
<evidence type="ECO:0000259" key="1">
    <source>
        <dbReference type="Pfam" id="PF03732"/>
    </source>
</evidence>
<sequence length="207" mass="23809">MQQGSMEMRNVGNFGKQNKASLLCWKRSWKVLKNVRNGNLLQGLANKDPYNHLKEFHVVCSNMKPDRKTEEQIKLRAFPFSLEDAAKKWLFYLPASSITSWEKMMKTFLERYYPASRVNNARKELFVIKQHSHETLFDFWERFKEVCASCPQHGIPEQALINFFYEGLLPSGRSSINGAAGGSLVEKSPTKAKRLIEIVASTSRQFG</sequence>
<keyword evidence="3" id="KW-1185">Reference proteome</keyword>
<evidence type="ECO:0000313" key="2">
    <source>
        <dbReference type="EMBL" id="KAF7826825.1"/>
    </source>
</evidence>
<dbReference type="PANTHER" id="PTHR33223">
    <property type="entry name" value="CCHC-TYPE DOMAIN-CONTAINING PROTEIN"/>
    <property type="match status" value="1"/>
</dbReference>
<dbReference type="AlphaFoldDB" id="A0A834TV30"/>
<dbReference type="InterPro" id="IPR005162">
    <property type="entry name" value="Retrotrans_gag_dom"/>
</dbReference>
<organism evidence="2 3">
    <name type="scientific">Senna tora</name>
    <dbReference type="NCBI Taxonomy" id="362788"/>
    <lineage>
        <taxon>Eukaryota</taxon>
        <taxon>Viridiplantae</taxon>
        <taxon>Streptophyta</taxon>
        <taxon>Embryophyta</taxon>
        <taxon>Tracheophyta</taxon>
        <taxon>Spermatophyta</taxon>
        <taxon>Magnoliopsida</taxon>
        <taxon>eudicotyledons</taxon>
        <taxon>Gunneridae</taxon>
        <taxon>Pentapetalae</taxon>
        <taxon>rosids</taxon>
        <taxon>fabids</taxon>
        <taxon>Fabales</taxon>
        <taxon>Fabaceae</taxon>
        <taxon>Caesalpinioideae</taxon>
        <taxon>Cassia clade</taxon>
        <taxon>Senna</taxon>
    </lineage>
</organism>
<dbReference type="OrthoDB" id="1752047at2759"/>
<dbReference type="Proteomes" id="UP000634136">
    <property type="component" value="Unassembled WGS sequence"/>
</dbReference>